<feature type="domain" description="LPS-assembly protein LptD central" evidence="4">
    <location>
        <begin position="240"/>
        <end position="331"/>
    </location>
</feature>
<proteinExistence type="inferred from homology"/>
<gene>
    <name evidence="1" type="primary">lptD</name>
    <name evidence="5" type="ORF">QRD43_04165</name>
</gene>
<evidence type="ECO:0000259" key="3">
    <source>
        <dbReference type="Pfam" id="PF04453"/>
    </source>
</evidence>
<evidence type="ECO:0000256" key="1">
    <source>
        <dbReference type="HAMAP-Rule" id="MF_01411"/>
    </source>
</evidence>
<evidence type="ECO:0000313" key="6">
    <source>
        <dbReference type="Proteomes" id="UP001238603"/>
    </source>
</evidence>
<feature type="domain" description="LptD C-terminal" evidence="3">
    <location>
        <begin position="341"/>
        <end position="716"/>
    </location>
</feature>
<evidence type="ECO:0000313" key="5">
    <source>
        <dbReference type="EMBL" id="MDL5031094.1"/>
    </source>
</evidence>
<comment type="similarity">
    <text evidence="1">Belongs to the LptD family.</text>
</comment>
<evidence type="ECO:0000256" key="2">
    <source>
        <dbReference type="SAM" id="MobiDB-lite"/>
    </source>
</evidence>
<dbReference type="Pfam" id="PF04453">
    <property type="entry name" value="LptD"/>
    <property type="match status" value="1"/>
</dbReference>
<sequence>MDNEFYKPPSWRAPACLAGCHSTPNDAVAVLRPASVLTPPLPSLRSLLVLTPLAAAALSVGAQTIPPSSIDPEAIPPRLRPARSLDPARHGSEQKPALVLEADSLKSEVDAQTVAQGLVRLRYGDLLLRADQLSYDHVKDLARAEGSVEVSRNGTVVRGPSLQLYLEKFEGEFLAPQYSFALTGGSGRAQRLRFLDASRVQADEATYSSCPVEEGSGRPAWQLTTKQLRMNFDANEGVAEDAVLRFYGVPILAAPALSFPLGEGRKSGWLPPNMGLDNRSGFELGLPYYWNIAPQRDATITPFFMTRRGTGVDSEFRYLEPGHSGQLNLALLPKDRLIDRSRWDLRLSHDGELVDDWRYRWRLERVSDDEYWKDMPRRLQNVPQRLLPADFSLSRLRSYGWGEMQSYARVQRWQALQGLDEASQFETPYQRSPQVGLRLNTQADDVVLAGFRPWGRRARLEGGLELEYNRFDLATAALPQGQNTGERMHLLGHMSLPMGSAAWWLVPKLSINAARYRLDQPVADGRTSLGRSIPTFSLDHGWVFERNTTLFDRAMQQSLEPRLLYVRTPYRQQDLFPRFDSAAKDFNADSIYAENQFSGVDRVSDAHSLTAGVTSRWLDAAQGEEMLRLGLVQRFLFQDQRVTPDDKPVSQRVSDVLLFGAAHLDRRWWMDGALQYSPETGRTMRSVLRARYAPGPFRTVSVAYRLAREQSEQVELAWQWPLFGAAERPQRRSSTASCGGAWYSAGRVQYSMRDRRLTDSVVGFEYDAGCWVLRFGAERLSAGRAETNTRLLLQIELVGLSQLGSNALKVLKDNIPGYRQLSSDRSASSHGIYD</sequence>
<dbReference type="InterPro" id="IPR050218">
    <property type="entry name" value="LptD"/>
</dbReference>
<accession>A0ABT7LDZ8</accession>
<comment type="subcellular location">
    <subcellularLocation>
        <location evidence="1">Cell outer membrane</location>
    </subcellularLocation>
</comment>
<keyword evidence="1" id="KW-0732">Signal</keyword>
<dbReference type="PANTHER" id="PTHR30189">
    <property type="entry name" value="LPS-ASSEMBLY PROTEIN"/>
    <property type="match status" value="1"/>
</dbReference>
<organism evidence="5 6">
    <name type="scientific">Roseateles subflavus</name>
    <dbReference type="NCBI Taxonomy" id="3053353"/>
    <lineage>
        <taxon>Bacteria</taxon>
        <taxon>Pseudomonadati</taxon>
        <taxon>Pseudomonadota</taxon>
        <taxon>Betaproteobacteria</taxon>
        <taxon>Burkholderiales</taxon>
        <taxon>Sphaerotilaceae</taxon>
        <taxon>Roseateles</taxon>
    </lineage>
</organism>
<dbReference type="Proteomes" id="UP001238603">
    <property type="component" value="Unassembled WGS sequence"/>
</dbReference>
<comment type="caution">
    <text evidence="1">Lacks conserved residue(s) required for the propagation of feature annotation.</text>
</comment>
<name>A0ABT7LDZ8_9BURK</name>
<keyword evidence="6" id="KW-1185">Reference proteome</keyword>
<dbReference type="RefSeq" id="WP_285981214.1">
    <property type="nucleotide sequence ID" value="NZ_JASVDS010000001.1"/>
</dbReference>
<dbReference type="PANTHER" id="PTHR30189:SF1">
    <property type="entry name" value="LPS-ASSEMBLY PROTEIN LPTD"/>
    <property type="match status" value="1"/>
</dbReference>
<keyword evidence="1" id="KW-0998">Cell outer membrane</keyword>
<comment type="caution">
    <text evidence="5">The sequence shown here is derived from an EMBL/GenBank/DDBJ whole genome shotgun (WGS) entry which is preliminary data.</text>
</comment>
<dbReference type="EMBL" id="JASVDS010000001">
    <property type="protein sequence ID" value="MDL5031094.1"/>
    <property type="molecule type" value="Genomic_DNA"/>
</dbReference>
<comment type="function">
    <text evidence="1">Together with LptE, is involved in the assembly of lipopolysaccharide (LPS) at the surface of the outer membrane.</text>
</comment>
<evidence type="ECO:0000259" key="4">
    <source>
        <dbReference type="Pfam" id="PF19838"/>
    </source>
</evidence>
<comment type="subunit">
    <text evidence="1">Component of the lipopolysaccharide transport and assembly complex. Interacts with LptE and LptA.</text>
</comment>
<dbReference type="Pfam" id="PF19838">
    <property type="entry name" value="LptD_2"/>
    <property type="match status" value="1"/>
</dbReference>
<dbReference type="InterPro" id="IPR020889">
    <property type="entry name" value="LipoPS_assembly_LptD"/>
</dbReference>
<protein>
    <recommendedName>
        <fullName evidence="1">LPS-assembly protein LptD</fullName>
    </recommendedName>
</protein>
<feature type="region of interest" description="Disordered" evidence="2">
    <location>
        <begin position="66"/>
        <end position="93"/>
    </location>
</feature>
<keyword evidence="1" id="KW-0472">Membrane</keyword>
<dbReference type="InterPro" id="IPR045659">
    <property type="entry name" value="LptD_2"/>
</dbReference>
<dbReference type="HAMAP" id="MF_01411">
    <property type="entry name" value="LPS_assembly_LptD"/>
    <property type="match status" value="1"/>
</dbReference>
<reference evidence="5 6" key="1">
    <citation type="submission" date="2023-06" db="EMBL/GenBank/DDBJ databases">
        <title>Pelomonas sp. APW6 16S ribosomal RNA gene genome sequencing and assembly.</title>
        <authorList>
            <person name="Woo H."/>
        </authorList>
    </citation>
    <scope>NUCLEOTIDE SEQUENCE [LARGE SCALE GENOMIC DNA]</scope>
    <source>
        <strain evidence="5 6">APW6</strain>
    </source>
</reference>
<dbReference type="InterPro" id="IPR007543">
    <property type="entry name" value="LptD_C"/>
</dbReference>